<keyword evidence="2" id="KW-1185">Reference proteome</keyword>
<dbReference type="EMBL" id="HG739319">
    <property type="protein sequence ID" value="CDP18433.1"/>
    <property type="molecule type" value="Genomic_DNA"/>
</dbReference>
<evidence type="ECO:0000313" key="1">
    <source>
        <dbReference type="EMBL" id="CDP18433.1"/>
    </source>
</evidence>
<organism evidence="1 2">
    <name type="scientific">Coffea canephora</name>
    <name type="common">Robusta coffee</name>
    <dbReference type="NCBI Taxonomy" id="49390"/>
    <lineage>
        <taxon>Eukaryota</taxon>
        <taxon>Viridiplantae</taxon>
        <taxon>Streptophyta</taxon>
        <taxon>Embryophyta</taxon>
        <taxon>Tracheophyta</taxon>
        <taxon>Spermatophyta</taxon>
        <taxon>Magnoliopsida</taxon>
        <taxon>eudicotyledons</taxon>
        <taxon>Gunneridae</taxon>
        <taxon>Pentapetalae</taxon>
        <taxon>asterids</taxon>
        <taxon>lamiids</taxon>
        <taxon>Gentianales</taxon>
        <taxon>Rubiaceae</taxon>
        <taxon>Ixoroideae</taxon>
        <taxon>Gardenieae complex</taxon>
        <taxon>Bertiereae - Coffeeae clade</taxon>
        <taxon>Coffeeae</taxon>
        <taxon>Coffea</taxon>
    </lineage>
</organism>
<name>A0A068VFG2_COFCA</name>
<sequence length="80" mass="9466">MVQWGLQALNFQIKVGRPKWCHVRGIQAPFENTYNIGFDTRQGPECWYHTDLCQCLQLCHWCNLWFSHACATFEVNCSRE</sequence>
<accession>A0A068VFG2</accession>
<dbReference type="Gramene" id="CDP18433">
    <property type="protein sequence ID" value="CDP18433"/>
    <property type="gene ID" value="GSCOC_T00007249001"/>
</dbReference>
<evidence type="ECO:0000313" key="2">
    <source>
        <dbReference type="Proteomes" id="UP000295252"/>
    </source>
</evidence>
<reference evidence="2" key="1">
    <citation type="journal article" date="2014" name="Science">
        <title>The coffee genome provides insight into the convergent evolution of caffeine biosynthesis.</title>
        <authorList>
            <person name="Denoeud F."/>
            <person name="Carretero-Paulet L."/>
            <person name="Dereeper A."/>
            <person name="Droc G."/>
            <person name="Guyot R."/>
            <person name="Pietrella M."/>
            <person name="Zheng C."/>
            <person name="Alberti A."/>
            <person name="Anthony F."/>
            <person name="Aprea G."/>
            <person name="Aury J.M."/>
            <person name="Bento P."/>
            <person name="Bernard M."/>
            <person name="Bocs S."/>
            <person name="Campa C."/>
            <person name="Cenci A."/>
            <person name="Combes M.C."/>
            <person name="Crouzillat D."/>
            <person name="Da Silva C."/>
            <person name="Daddiego L."/>
            <person name="De Bellis F."/>
            <person name="Dussert S."/>
            <person name="Garsmeur O."/>
            <person name="Gayraud T."/>
            <person name="Guignon V."/>
            <person name="Jahn K."/>
            <person name="Jamilloux V."/>
            <person name="Joet T."/>
            <person name="Labadie K."/>
            <person name="Lan T."/>
            <person name="Leclercq J."/>
            <person name="Lepelley M."/>
            <person name="Leroy T."/>
            <person name="Li L.T."/>
            <person name="Librado P."/>
            <person name="Lopez L."/>
            <person name="Munoz A."/>
            <person name="Noel B."/>
            <person name="Pallavicini A."/>
            <person name="Perrotta G."/>
            <person name="Poncet V."/>
            <person name="Pot D."/>
            <person name="Priyono X."/>
            <person name="Rigoreau M."/>
            <person name="Rouard M."/>
            <person name="Rozas J."/>
            <person name="Tranchant-Dubreuil C."/>
            <person name="VanBuren R."/>
            <person name="Zhang Q."/>
            <person name="Andrade A.C."/>
            <person name="Argout X."/>
            <person name="Bertrand B."/>
            <person name="de Kochko A."/>
            <person name="Graziosi G."/>
            <person name="Henry R.J."/>
            <person name="Jayarama X."/>
            <person name="Ming R."/>
            <person name="Nagai C."/>
            <person name="Rounsley S."/>
            <person name="Sankoff D."/>
            <person name="Giuliano G."/>
            <person name="Albert V.A."/>
            <person name="Wincker P."/>
            <person name="Lashermes P."/>
        </authorList>
    </citation>
    <scope>NUCLEOTIDE SEQUENCE [LARGE SCALE GENOMIC DNA]</scope>
    <source>
        <strain evidence="2">cv. DH200-94</strain>
    </source>
</reference>
<protein>
    <submittedName>
        <fullName evidence="1">Uncharacterized protein</fullName>
    </submittedName>
</protein>
<gene>
    <name evidence="1" type="ORF">GSCOC_T00007249001</name>
</gene>
<dbReference type="AlphaFoldDB" id="A0A068VFG2"/>
<dbReference type="InParanoid" id="A0A068VFG2"/>
<proteinExistence type="predicted"/>
<dbReference type="Proteomes" id="UP000295252">
    <property type="component" value="Chromosome X"/>
</dbReference>